<name>A0A6J7GXE6_9ZZZZ</name>
<dbReference type="EMBL" id="CAFBMW010000001">
    <property type="protein sequence ID" value="CAB4913241.1"/>
    <property type="molecule type" value="Genomic_DNA"/>
</dbReference>
<reference evidence="2" key="1">
    <citation type="submission" date="2020-05" db="EMBL/GenBank/DDBJ databases">
        <authorList>
            <person name="Chiriac C."/>
            <person name="Salcher M."/>
            <person name="Ghai R."/>
            <person name="Kavagutti S V."/>
        </authorList>
    </citation>
    <scope>NUCLEOTIDE SEQUENCE</scope>
</reference>
<evidence type="ECO:0000313" key="2">
    <source>
        <dbReference type="EMBL" id="CAB4913241.1"/>
    </source>
</evidence>
<keyword evidence="1" id="KW-0812">Transmembrane</keyword>
<sequence>MSVTLLFVLVPAAVAIGFALIIGIILFASRRRPEQHGWVATPAGGQGTWNAEVLGEGGLGALGGTLASTFGTFRLEAGVLTFTPVDTAAPEWWAHCRDLAVGRRGFLEIDGADLRLVGPMGDLRCNVSVERINRMSRNTIKDLRERDYAAQFVEVLVGHGARPLA</sequence>
<organism evidence="2">
    <name type="scientific">freshwater metagenome</name>
    <dbReference type="NCBI Taxonomy" id="449393"/>
    <lineage>
        <taxon>unclassified sequences</taxon>
        <taxon>metagenomes</taxon>
        <taxon>ecological metagenomes</taxon>
    </lineage>
</organism>
<dbReference type="AlphaFoldDB" id="A0A6J7GXE6"/>
<proteinExistence type="predicted"/>
<gene>
    <name evidence="2" type="ORF">UFOPK3662_00132</name>
</gene>
<evidence type="ECO:0000256" key="1">
    <source>
        <dbReference type="SAM" id="Phobius"/>
    </source>
</evidence>
<keyword evidence="1" id="KW-1133">Transmembrane helix</keyword>
<keyword evidence="1" id="KW-0472">Membrane</keyword>
<accession>A0A6J7GXE6</accession>
<protein>
    <submittedName>
        <fullName evidence="2">Unannotated protein</fullName>
    </submittedName>
</protein>
<feature type="transmembrane region" description="Helical" evidence="1">
    <location>
        <begin position="6"/>
        <end position="28"/>
    </location>
</feature>